<name>A0ABT9FQI4_9BACL</name>
<dbReference type="NCBIfam" id="TIGR00613">
    <property type="entry name" value="reco"/>
    <property type="match status" value="1"/>
</dbReference>
<dbReference type="InterPro" id="IPR012340">
    <property type="entry name" value="NA-bd_OB-fold"/>
</dbReference>
<dbReference type="InterPro" id="IPR042242">
    <property type="entry name" value="RecO_C"/>
</dbReference>
<evidence type="ECO:0000256" key="5">
    <source>
        <dbReference type="ARBA" id="ARBA00023204"/>
    </source>
</evidence>
<evidence type="ECO:0000256" key="1">
    <source>
        <dbReference type="ARBA" id="ARBA00007452"/>
    </source>
</evidence>
<reference evidence="9 10" key="1">
    <citation type="submission" date="2022-10" db="EMBL/GenBank/DDBJ databases">
        <title>Paenibacillus description and whole genome data of maize root bacterial community.</title>
        <authorList>
            <person name="Marton D."/>
            <person name="Farkas M."/>
            <person name="Cserhati M."/>
        </authorList>
    </citation>
    <scope>NUCLEOTIDE SEQUENCE [LARGE SCALE GENOMIC DNA]</scope>
    <source>
        <strain evidence="9 10">P96</strain>
    </source>
</reference>
<accession>A0ABT9FQI4</accession>
<evidence type="ECO:0000256" key="4">
    <source>
        <dbReference type="ARBA" id="ARBA00023172"/>
    </source>
</evidence>
<comment type="similarity">
    <text evidence="1 7">Belongs to the RecO family.</text>
</comment>
<dbReference type="PANTHER" id="PTHR33991">
    <property type="entry name" value="DNA REPAIR PROTEIN RECO"/>
    <property type="match status" value="1"/>
</dbReference>
<comment type="caution">
    <text evidence="9">The sequence shown here is derived from an EMBL/GenBank/DDBJ whole genome shotgun (WGS) entry which is preliminary data.</text>
</comment>
<feature type="domain" description="DNA replication/recombination mediator RecO N-terminal" evidence="8">
    <location>
        <begin position="1"/>
        <end position="77"/>
    </location>
</feature>
<keyword evidence="3 7" id="KW-0227">DNA damage</keyword>
<dbReference type="Pfam" id="PF02565">
    <property type="entry name" value="RecO_C"/>
    <property type="match status" value="1"/>
</dbReference>
<organism evidence="9 10">
    <name type="scientific">Paenibacillus zeirhizosphaerae</name>
    <dbReference type="NCBI Taxonomy" id="2987519"/>
    <lineage>
        <taxon>Bacteria</taxon>
        <taxon>Bacillati</taxon>
        <taxon>Bacillota</taxon>
        <taxon>Bacilli</taxon>
        <taxon>Bacillales</taxon>
        <taxon>Paenibacillaceae</taxon>
        <taxon>Paenibacillus</taxon>
    </lineage>
</organism>
<dbReference type="Pfam" id="PF11967">
    <property type="entry name" value="RecO_N"/>
    <property type="match status" value="1"/>
</dbReference>
<keyword evidence="4 7" id="KW-0233">DNA recombination</keyword>
<dbReference type="SUPFAM" id="SSF50249">
    <property type="entry name" value="Nucleic acid-binding proteins"/>
    <property type="match status" value="1"/>
</dbReference>
<evidence type="ECO:0000256" key="3">
    <source>
        <dbReference type="ARBA" id="ARBA00022763"/>
    </source>
</evidence>
<evidence type="ECO:0000313" key="10">
    <source>
        <dbReference type="Proteomes" id="UP001241848"/>
    </source>
</evidence>
<evidence type="ECO:0000256" key="6">
    <source>
        <dbReference type="ARBA" id="ARBA00033409"/>
    </source>
</evidence>
<evidence type="ECO:0000256" key="7">
    <source>
        <dbReference type="HAMAP-Rule" id="MF_00201"/>
    </source>
</evidence>
<dbReference type="HAMAP" id="MF_00201">
    <property type="entry name" value="RecO"/>
    <property type="match status" value="1"/>
</dbReference>
<dbReference type="PANTHER" id="PTHR33991:SF1">
    <property type="entry name" value="DNA REPAIR PROTEIN RECO"/>
    <property type="match status" value="1"/>
</dbReference>
<dbReference type="RefSeq" id="WP_305754579.1">
    <property type="nucleotide sequence ID" value="NZ_JAPCKK010000014.1"/>
</dbReference>
<dbReference type="InterPro" id="IPR022572">
    <property type="entry name" value="DNA_rep/recomb_RecO_N"/>
</dbReference>
<dbReference type="Gene3D" id="2.40.50.140">
    <property type="entry name" value="Nucleic acid-binding proteins"/>
    <property type="match status" value="1"/>
</dbReference>
<evidence type="ECO:0000256" key="2">
    <source>
        <dbReference type="ARBA" id="ARBA00021310"/>
    </source>
</evidence>
<dbReference type="InterPro" id="IPR003717">
    <property type="entry name" value="RecO"/>
</dbReference>
<keyword evidence="5 7" id="KW-0234">DNA repair</keyword>
<dbReference type="Proteomes" id="UP001241848">
    <property type="component" value="Unassembled WGS sequence"/>
</dbReference>
<dbReference type="InterPro" id="IPR037278">
    <property type="entry name" value="ARFGAP/RecO"/>
</dbReference>
<dbReference type="EMBL" id="JAPCKK010000014">
    <property type="protein sequence ID" value="MDP4096977.1"/>
    <property type="molecule type" value="Genomic_DNA"/>
</dbReference>
<evidence type="ECO:0000313" key="9">
    <source>
        <dbReference type="EMBL" id="MDP4096977.1"/>
    </source>
</evidence>
<dbReference type="SUPFAM" id="SSF57863">
    <property type="entry name" value="ArfGap/RecO-like zinc finger"/>
    <property type="match status" value="1"/>
</dbReference>
<proteinExistence type="inferred from homology"/>
<protein>
    <recommendedName>
        <fullName evidence="2 7">DNA repair protein RecO</fullName>
    </recommendedName>
    <alternativeName>
        <fullName evidence="6 7">Recombination protein O</fullName>
    </alternativeName>
</protein>
<comment type="function">
    <text evidence="7">Involved in DNA repair and RecF pathway recombination.</text>
</comment>
<evidence type="ECO:0000259" key="8">
    <source>
        <dbReference type="Pfam" id="PF11967"/>
    </source>
</evidence>
<dbReference type="Gene3D" id="1.20.1440.120">
    <property type="entry name" value="Recombination protein O, C-terminal domain"/>
    <property type="match status" value="1"/>
</dbReference>
<gene>
    <name evidence="7 9" type="primary">recO</name>
    <name evidence="9" type="ORF">OIN60_09365</name>
</gene>
<keyword evidence="10" id="KW-1185">Reference proteome</keyword>
<sequence>MLYKLEGIVIRSMDYGEGNKIITLCTEHGGKVGILVRGAKKPKSRHGALAQPFTYGQYVFFRNTGLGTLNAGELIESHHGLREDIFKAAYASYACELLDRVLQDEDTGAFWFRQLKACLEALESGKDPQVIVNIYELKVLQAAGYAPQLEECISCGRPCAQDEPQEWISTALGGVLCRACKHFDPAAASVTPRTMKLLRLFARLDLTRLGNVDVSESTRDEIKGVMRRFMDAQLGMQLKSRNFLDQLDKYEFQ</sequence>